<dbReference type="EMBL" id="DYZF01000075">
    <property type="protein sequence ID" value="HJE50991.1"/>
    <property type="molecule type" value="Genomic_DNA"/>
</dbReference>
<proteinExistence type="predicted"/>
<feature type="transmembrane region" description="Helical" evidence="1">
    <location>
        <begin position="36"/>
        <end position="54"/>
    </location>
</feature>
<evidence type="ECO:0000313" key="3">
    <source>
        <dbReference type="EMBL" id="HJE50991.1"/>
    </source>
</evidence>
<dbReference type="PANTHER" id="PTHR37938">
    <property type="entry name" value="BLL0215 PROTEIN"/>
    <property type="match status" value="1"/>
</dbReference>
<sequence>MSVIGRLLEPDIDGHLLADEGEVVIDEVRKHWAATFWWYCLAFLSIPLFISMIWAKGFFWAPLIAGLVAFAVGVWKIHVQFMDRFVITNMRVFRVHGVFNQSLATMPMSRILDISMKQSIVGQLCGYGHFVFETAAQDQGLRDITYVGDPQQRDLTIQRVIQRAGLRQTWKVTPKSAESPNELDGV</sequence>
<evidence type="ECO:0000259" key="2">
    <source>
        <dbReference type="Pfam" id="PF03703"/>
    </source>
</evidence>
<feature type="transmembrane region" description="Helical" evidence="1">
    <location>
        <begin position="60"/>
        <end position="81"/>
    </location>
</feature>
<evidence type="ECO:0000256" key="1">
    <source>
        <dbReference type="SAM" id="Phobius"/>
    </source>
</evidence>
<gene>
    <name evidence="3" type="ORF">K8V15_03265</name>
</gene>
<keyword evidence="1" id="KW-1133">Transmembrane helix</keyword>
<evidence type="ECO:0000313" key="4">
    <source>
        <dbReference type="Proteomes" id="UP000712713"/>
    </source>
</evidence>
<protein>
    <submittedName>
        <fullName evidence="3">PH domain-containing protein</fullName>
    </submittedName>
</protein>
<reference evidence="3" key="2">
    <citation type="submission" date="2021-09" db="EMBL/GenBank/DDBJ databases">
        <authorList>
            <person name="Gilroy R."/>
        </authorList>
    </citation>
    <scope>NUCLEOTIDE SEQUENCE</scope>
    <source>
        <strain evidence="3">ChiGjej3B3-7470</strain>
    </source>
</reference>
<feature type="domain" description="YdbS-like PH" evidence="2">
    <location>
        <begin position="84"/>
        <end position="139"/>
    </location>
</feature>
<keyword evidence="1" id="KW-0472">Membrane</keyword>
<reference evidence="3" key="1">
    <citation type="journal article" date="2021" name="PeerJ">
        <title>Extensive microbial diversity within the chicken gut microbiome revealed by metagenomics and culture.</title>
        <authorList>
            <person name="Gilroy R."/>
            <person name="Ravi A."/>
            <person name="Getino M."/>
            <person name="Pursley I."/>
            <person name="Horton D.L."/>
            <person name="Alikhan N.F."/>
            <person name="Baker D."/>
            <person name="Gharbi K."/>
            <person name="Hall N."/>
            <person name="Watson M."/>
            <person name="Adriaenssens E.M."/>
            <person name="Foster-Nyarko E."/>
            <person name="Jarju S."/>
            <person name="Secka A."/>
            <person name="Antonio M."/>
            <person name="Oren A."/>
            <person name="Chaudhuri R.R."/>
            <person name="La Ragione R."/>
            <person name="Hildebrand F."/>
            <person name="Pallen M.J."/>
        </authorList>
    </citation>
    <scope>NUCLEOTIDE SEQUENCE</scope>
    <source>
        <strain evidence="3">ChiGjej3B3-7470</strain>
    </source>
</reference>
<keyword evidence="1" id="KW-0812">Transmembrane</keyword>
<name>A0A921JQE7_9ACTN</name>
<dbReference type="Pfam" id="PF03703">
    <property type="entry name" value="bPH_2"/>
    <property type="match status" value="1"/>
</dbReference>
<accession>A0A921JQE7</accession>
<dbReference type="AlphaFoldDB" id="A0A921JQE7"/>
<dbReference type="PANTHER" id="PTHR37938:SF1">
    <property type="entry name" value="BLL0215 PROTEIN"/>
    <property type="match status" value="1"/>
</dbReference>
<organism evidence="3 4">
    <name type="scientific">Tessaracoccus flavescens</name>
    <dbReference type="NCBI Taxonomy" id="399497"/>
    <lineage>
        <taxon>Bacteria</taxon>
        <taxon>Bacillati</taxon>
        <taxon>Actinomycetota</taxon>
        <taxon>Actinomycetes</taxon>
        <taxon>Propionibacteriales</taxon>
        <taxon>Propionibacteriaceae</taxon>
        <taxon>Tessaracoccus</taxon>
    </lineage>
</organism>
<dbReference type="Proteomes" id="UP000712713">
    <property type="component" value="Unassembled WGS sequence"/>
</dbReference>
<comment type="caution">
    <text evidence="3">The sequence shown here is derived from an EMBL/GenBank/DDBJ whole genome shotgun (WGS) entry which is preliminary data.</text>
</comment>
<dbReference type="InterPro" id="IPR005182">
    <property type="entry name" value="YdbS-like_PH"/>
</dbReference>